<evidence type="ECO:0000256" key="2">
    <source>
        <dbReference type="ARBA" id="ARBA00022676"/>
    </source>
</evidence>
<evidence type="ECO:0000256" key="1">
    <source>
        <dbReference type="ARBA" id="ARBA00009995"/>
    </source>
</evidence>
<sequence length="461" mass="51975">MDAPKFQLHIAMYPWFAIGHISAYLHLANKLAKRGHKISFIVPKRTKSKVEHFNLYPQSITFIPITIPLVDGLPPHAETTFDATISLGTLIMTGMDRTEKDIELLLLELKPSIILFDYTCWLPNLARSLGIKSVNYITLSMIFESYMECMEKQFREKNIVAHELNVLNPPAGFPDPSIKLQAHEVRQLTRIVNSEFGSGVRYYERISTSTKLADAVAFRSCREIEGRYVDFLESSYGKPLLLSGPVIPELHTSPLEEKWSEWLSRFKEGSVVYCAFGSECRLHQDQLKELLLGLELTGFPFLAALKAPVGFESVEEAMPKGFSERVRGRGIVHGSWVQHTLILDHPSIGCFITHCGVASLLEALVSKCQIVVLPNYIDQLLNAKMISSSIKAGVQVEKGEEDGLFTKESVCRAVKTVMDLESEVGREVRENHLKLRNLLLTKDLENTYFDSFCLKLQELVG</sequence>
<dbReference type="InterPro" id="IPR002213">
    <property type="entry name" value="UDP_glucos_trans"/>
</dbReference>
<evidence type="ECO:0000313" key="5">
    <source>
        <dbReference type="Proteomes" id="UP000053144"/>
    </source>
</evidence>
<dbReference type="AlphaFoldDB" id="A0A0L9V4N5"/>
<dbReference type="GO" id="GO:0035251">
    <property type="term" value="F:UDP-glucosyltransferase activity"/>
    <property type="evidence" value="ECO:0007669"/>
    <property type="project" value="InterPro"/>
</dbReference>
<evidence type="ECO:0000313" key="4">
    <source>
        <dbReference type="EMBL" id="KOM50020.1"/>
    </source>
</evidence>
<name>A0A0L9V4N5_PHAAN</name>
<dbReference type="FunFam" id="3.40.50.2000:FF:000087">
    <property type="entry name" value="Glycosyltransferase"/>
    <property type="match status" value="1"/>
</dbReference>
<dbReference type="PANTHER" id="PTHR48049">
    <property type="entry name" value="GLYCOSYLTRANSFERASE"/>
    <property type="match status" value="1"/>
</dbReference>
<protein>
    <recommendedName>
        <fullName evidence="6">Glycosyltransferase</fullName>
    </recommendedName>
</protein>
<dbReference type="Pfam" id="PF00201">
    <property type="entry name" value="UDPGT"/>
    <property type="match status" value="1"/>
</dbReference>
<dbReference type="KEGG" id="var:108339943"/>
<dbReference type="InterPro" id="IPR050481">
    <property type="entry name" value="UDP-glycosyltransf_plant"/>
</dbReference>
<dbReference type="SUPFAM" id="SSF53756">
    <property type="entry name" value="UDP-Glycosyltransferase/glycogen phosphorylase"/>
    <property type="match status" value="1"/>
</dbReference>
<comment type="similarity">
    <text evidence="1">Belongs to the UDP-glycosyltransferase family.</text>
</comment>
<dbReference type="OrthoDB" id="5835829at2759"/>
<dbReference type="Proteomes" id="UP000053144">
    <property type="component" value="Chromosome 8"/>
</dbReference>
<proteinExistence type="inferred from homology"/>
<organism evidence="4 5">
    <name type="scientific">Phaseolus angularis</name>
    <name type="common">Azuki bean</name>
    <name type="synonym">Vigna angularis</name>
    <dbReference type="NCBI Taxonomy" id="3914"/>
    <lineage>
        <taxon>Eukaryota</taxon>
        <taxon>Viridiplantae</taxon>
        <taxon>Streptophyta</taxon>
        <taxon>Embryophyta</taxon>
        <taxon>Tracheophyta</taxon>
        <taxon>Spermatophyta</taxon>
        <taxon>Magnoliopsida</taxon>
        <taxon>eudicotyledons</taxon>
        <taxon>Gunneridae</taxon>
        <taxon>Pentapetalae</taxon>
        <taxon>rosids</taxon>
        <taxon>fabids</taxon>
        <taxon>Fabales</taxon>
        <taxon>Fabaceae</taxon>
        <taxon>Papilionoideae</taxon>
        <taxon>50 kb inversion clade</taxon>
        <taxon>NPAAA clade</taxon>
        <taxon>indigoferoid/millettioid clade</taxon>
        <taxon>Phaseoleae</taxon>
        <taxon>Vigna</taxon>
    </lineage>
</organism>
<dbReference type="FunFam" id="3.40.50.2000:FF:000037">
    <property type="entry name" value="Glycosyltransferase"/>
    <property type="match status" value="1"/>
</dbReference>
<dbReference type="OMA" id="HKISFIV"/>
<dbReference type="Gene3D" id="3.40.50.2000">
    <property type="entry name" value="Glycogen Phosphorylase B"/>
    <property type="match status" value="2"/>
</dbReference>
<keyword evidence="3" id="KW-0808">Transferase</keyword>
<dbReference type="CDD" id="cd03784">
    <property type="entry name" value="GT1_Gtf-like"/>
    <property type="match status" value="1"/>
</dbReference>
<evidence type="ECO:0008006" key="6">
    <source>
        <dbReference type="Google" id="ProtNLM"/>
    </source>
</evidence>
<dbReference type="EMBL" id="CM003378">
    <property type="protein sequence ID" value="KOM50020.1"/>
    <property type="molecule type" value="Genomic_DNA"/>
</dbReference>
<accession>A0A0L9V4N5</accession>
<evidence type="ECO:0000256" key="3">
    <source>
        <dbReference type="ARBA" id="ARBA00022679"/>
    </source>
</evidence>
<dbReference type="PANTHER" id="PTHR48049:SF1">
    <property type="entry name" value="UDP-GLYCOSYLTRANSFERASE SUPERFAMILY PROTEIN"/>
    <property type="match status" value="1"/>
</dbReference>
<reference evidence="5" key="1">
    <citation type="journal article" date="2015" name="Proc. Natl. Acad. Sci. U.S.A.">
        <title>Genome sequencing of adzuki bean (Vigna angularis) provides insight into high starch and low fat accumulation and domestication.</title>
        <authorList>
            <person name="Yang K."/>
            <person name="Tian Z."/>
            <person name="Chen C."/>
            <person name="Luo L."/>
            <person name="Zhao B."/>
            <person name="Wang Z."/>
            <person name="Yu L."/>
            <person name="Li Y."/>
            <person name="Sun Y."/>
            <person name="Li W."/>
            <person name="Chen Y."/>
            <person name="Li Y."/>
            <person name="Zhang Y."/>
            <person name="Ai D."/>
            <person name="Zhao J."/>
            <person name="Shang C."/>
            <person name="Ma Y."/>
            <person name="Wu B."/>
            <person name="Wang M."/>
            <person name="Gao L."/>
            <person name="Sun D."/>
            <person name="Zhang P."/>
            <person name="Guo F."/>
            <person name="Wang W."/>
            <person name="Li Y."/>
            <person name="Wang J."/>
            <person name="Varshney R.K."/>
            <person name="Wang J."/>
            <person name="Ling H.Q."/>
            <person name="Wan P."/>
        </authorList>
    </citation>
    <scope>NUCLEOTIDE SEQUENCE</scope>
    <source>
        <strain evidence="5">cv. Jingnong 6</strain>
    </source>
</reference>
<dbReference type="Gramene" id="KOM50020">
    <property type="protein sequence ID" value="KOM50020"/>
    <property type="gene ID" value="LR48_Vigan08g084700"/>
</dbReference>
<keyword evidence="2" id="KW-0328">Glycosyltransferase</keyword>
<gene>
    <name evidence="4" type="ORF">LR48_Vigan08g084700</name>
</gene>